<dbReference type="InterPro" id="IPR013187">
    <property type="entry name" value="F-box-assoc_dom_typ3"/>
</dbReference>
<dbReference type="InterPro" id="IPR017451">
    <property type="entry name" value="F-box-assoc_interact_dom"/>
</dbReference>
<dbReference type="Gramene" id="KZM92621">
    <property type="protein sequence ID" value="KZM92621"/>
    <property type="gene ID" value="DCAR_020014"/>
</dbReference>
<dbReference type="Pfam" id="PF08268">
    <property type="entry name" value="FBA_3"/>
    <property type="match status" value="1"/>
</dbReference>
<dbReference type="InterPro" id="IPR036047">
    <property type="entry name" value="F-box-like_dom_sf"/>
</dbReference>
<dbReference type="SMART" id="SM00256">
    <property type="entry name" value="FBOX"/>
    <property type="match status" value="1"/>
</dbReference>
<dbReference type="PROSITE" id="PS50181">
    <property type="entry name" value="FBOX"/>
    <property type="match status" value="1"/>
</dbReference>
<name>A0A164X2Z2_DAUCS</name>
<dbReference type="InterPro" id="IPR001810">
    <property type="entry name" value="F-box_dom"/>
</dbReference>
<reference evidence="1" key="1">
    <citation type="journal article" date="2016" name="Nat. Genet.">
        <title>A high-quality carrot genome assembly provides new insights into carotenoid accumulation and asterid genome evolution.</title>
        <authorList>
            <person name="Iorizzo M."/>
            <person name="Ellison S."/>
            <person name="Senalik D."/>
            <person name="Zeng P."/>
            <person name="Satapoomin P."/>
            <person name="Huang J."/>
            <person name="Bowman M."/>
            <person name="Iovene M."/>
            <person name="Sanseverino W."/>
            <person name="Cavagnaro P."/>
            <person name="Yildiz M."/>
            <person name="Macko-Podgorni A."/>
            <person name="Moranska E."/>
            <person name="Grzebelus E."/>
            <person name="Grzebelus D."/>
            <person name="Ashrafi H."/>
            <person name="Zheng Z."/>
            <person name="Cheng S."/>
            <person name="Spooner D."/>
            <person name="Van Deynze A."/>
            <person name="Simon P."/>
        </authorList>
    </citation>
    <scope>NUCLEOTIDE SEQUENCE</scope>
    <source>
        <tissue evidence="1">Leaf</tissue>
    </source>
</reference>
<dbReference type="OMA" id="TIREIMM"/>
<evidence type="ECO:0000313" key="1">
    <source>
        <dbReference type="EMBL" id="WOH07029.1"/>
    </source>
</evidence>
<protein>
    <submittedName>
        <fullName evidence="1">Uncharacterized protein</fullName>
    </submittedName>
</protein>
<sequence length="382" mass="44073">MAASFSEDILTEILKRLPVPSLIRLMLVQKSWYRLIQSPDFNKALSWYHQNNTPAYILFHTNYCNRPISLCVNDKQFNQYSSLPFPQDFKLNTANVLGISNGLICLSHLCHNPRPLRIFLWNPVIRKFKTSPRCPIPDPSSSGSFDATGLAFGYVHKMNDYKVINLVRPYDKKGRYIPDKIVVLVYGLSTNSWKTSWKTVSKGMFPQFGPFDKPVIVNGVAYWNWRGGLIIACFDIESETIREIMMPLKYRSQVSNITLVQNFSELFLFGFDYVNGFPSFLDIWLLGDADVWTHKFRLDLEYIEQDRLFWNPVCFMNNHEILLIRYYPYGFKSYDIEKGETTEIIDDLSDLCSALDIGPFTRGIGASPFVESLGLLGEESYT</sequence>
<dbReference type="SUPFAM" id="SSF81383">
    <property type="entry name" value="F-box domain"/>
    <property type="match status" value="1"/>
</dbReference>
<accession>A0A164X2Z2</accession>
<dbReference type="AlphaFoldDB" id="A0A164X2Z2"/>
<evidence type="ECO:0000313" key="2">
    <source>
        <dbReference type="Proteomes" id="UP000077755"/>
    </source>
</evidence>
<organism evidence="1 2">
    <name type="scientific">Daucus carota subsp. sativus</name>
    <name type="common">Carrot</name>
    <dbReference type="NCBI Taxonomy" id="79200"/>
    <lineage>
        <taxon>Eukaryota</taxon>
        <taxon>Viridiplantae</taxon>
        <taxon>Streptophyta</taxon>
        <taxon>Embryophyta</taxon>
        <taxon>Tracheophyta</taxon>
        <taxon>Spermatophyta</taxon>
        <taxon>Magnoliopsida</taxon>
        <taxon>eudicotyledons</taxon>
        <taxon>Gunneridae</taxon>
        <taxon>Pentapetalae</taxon>
        <taxon>asterids</taxon>
        <taxon>campanulids</taxon>
        <taxon>Apiales</taxon>
        <taxon>Apiaceae</taxon>
        <taxon>Apioideae</taxon>
        <taxon>Scandiceae</taxon>
        <taxon>Daucinae</taxon>
        <taxon>Daucus</taxon>
        <taxon>Daucus sect. Daucus</taxon>
    </lineage>
</organism>
<dbReference type="PANTHER" id="PTHR31672:SF13">
    <property type="entry name" value="F-BOX PROTEIN CPR30-LIKE"/>
    <property type="match status" value="1"/>
</dbReference>
<dbReference type="EMBL" id="CP093348">
    <property type="protein sequence ID" value="WOH07029.1"/>
    <property type="molecule type" value="Genomic_DNA"/>
</dbReference>
<reference evidence="1" key="2">
    <citation type="submission" date="2022-03" db="EMBL/GenBank/DDBJ databases">
        <title>Draft title - Genomic analysis of global carrot germplasm unveils the trajectory of domestication and the origin of high carotenoid orange carrot.</title>
        <authorList>
            <person name="Iorizzo M."/>
            <person name="Ellison S."/>
            <person name="Senalik D."/>
            <person name="Macko-Podgorni A."/>
            <person name="Grzebelus D."/>
            <person name="Bostan H."/>
            <person name="Rolling W."/>
            <person name="Curaba J."/>
            <person name="Simon P."/>
        </authorList>
    </citation>
    <scope>NUCLEOTIDE SEQUENCE</scope>
    <source>
        <tissue evidence="1">Leaf</tissue>
    </source>
</reference>
<keyword evidence="2" id="KW-1185">Reference proteome</keyword>
<dbReference type="Proteomes" id="UP000077755">
    <property type="component" value="Chromosome 6"/>
</dbReference>
<dbReference type="Gene3D" id="1.20.1280.50">
    <property type="match status" value="1"/>
</dbReference>
<gene>
    <name evidence="1" type="ORF">DCAR_0626458</name>
</gene>
<dbReference type="InterPro" id="IPR050796">
    <property type="entry name" value="SCF_F-box_component"/>
</dbReference>
<dbReference type="Pfam" id="PF00646">
    <property type="entry name" value="F-box"/>
    <property type="match status" value="1"/>
</dbReference>
<dbReference type="NCBIfam" id="TIGR01640">
    <property type="entry name" value="F_box_assoc_1"/>
    <property type="match status" value="1"/>
</dbReference>
<dbReference type="PANTHER" id="PTHR31672">
    <property type="entry name" value="BNACNNG10540D PROTEIN"/>
    <property type="match status" value="1"/>
</dbReference>
<proteinExistence type="predicted"/>